<keyword evidence="2" id="KW-1185">Reference proteome</keyword>
<organism evidence="1 2">
    <name type="scientific">Artemia franciscana</name>
    <name type="common">Brine shrimp</name>
    <name type="synonym">Artemia sanfranciscana</name>
    <dbReference type="NCBI Taxonomy" id="6661"/>
    <lineage>
        <taxon>Eukaryota</taxon>
        <taxon>Metazoa</taxon>
        <taxon>Ecdysozoa</taxon>
        <taxon>Arthropoda</taxon>
        <taxon>Crustacea</taxon>
        <taxon>Branchiopoda</taxon>
        <taxon>Anostraca</taxon>
        <taxon>Artemiidae</taxon>
        <taxon>Artemia</taxon>
    </lineage>
</organism>
<proteinExistence type="predicted"/>
<evidence type="ECO:0000313" key="2">
    <source>
        <dbReference type="Proteomes" id="UP001187531"/>
    </source>
</evidence>
<comment type="caution">
    <text evidence="1">The sequence shown here is derived from an EMBL/GenBank/DDBJ whole genome shotgun (WGS) entry which is preliminary data.</text>
</comment>
<protein>
    <submittedName>
        <fullName evidence="1">Uncharacterized protein</fullName>
    </submittedName>
</protein>
<evidence type="ECO:0000313" key="1">
    <source>
        <dbReference type="EMBL" id="KAK2724379.1"/>
    </source>
</evidence>
<reference evidence="1" key="1">
    <citation type="submission" date="2023-07" db="EMBL/GenBank/DDBJ databases">
        <title>Chromosome-level genome assembly of Artemia franciscana.</title>
        <authorList>
            <person name="Jo E."/>
        </authorList>
    </citation>
    <scope>NUCLEOTIDE SEQUENCE</scope>
    <source>
        <tissue evidence="1">Whole body</tissue>
    </source>
</reference>
<dbReference type="Proteomes" id="UP001187531">
    <property type="component" value="Unassembled WGS sequence"/>
</dbReference>
<feature type="non-terminal residue" evidence="1">
    <location>
        <position position="1"/>
    </location>
</feature>
<name>A0AA88LF70_ARTSF</name>
<gene>
    <name evidence="1" type="ORF">QYM36_001032</name>
</gene>
<dbReference type="AlphaFoldDB" id="A0AA88LF70"/>
<feature type="non-terminal residue" evidence="1">
    <location>
        <position position="93"/>
    </location>
</feature>
<dbReference type="EMBL" id="JAVRJZ010000003">
    <property type="protein sequence ID" value="KAK2724379.1"/>
    <property type="molecule type" value="Genomic_DNA"/>
</dbReference>
<sequence>IIPESLSPIEFLFINPSELSIGPIEKERIKAAKEIVASIVHKQPEHGVLPSTPVEASVLGRTRPFFRQISEDVRRRRETVAGNIRQDSLKEEK</sequence>
<accession>A0AA88LF70</accession>